<proteinExistence type="predicted"/>
<organism evidence="2 3">
    <name type="scientific">Affinibrenneria salicis</name>
    <dbReference type="NCBI Taxonomy" id="2590031"/>
    <lineage>
        <taxon>Bacteria</taxon>
        <taxon>Pseudomonadati</taxon>
        <taxon>Pseudomonadota</taxon>
        <taxon>Gammaproteobacteria</taxon>
        <taxon>Enterobacterales</taxon>
        <taxon>Pectobacteriaceae</taxon>
        <taxon>Affinibrenneria</taxon>
    </lineage>
</organism>
<dbReference type="OrthoDB" id="1456570at2"/>
<dbReference type="RefSeq" id="WP_150437042.1">
    <property type="nucleotide sequence ID" value="NZ_VYKJ01000014.1"/>
</dbReference>
<accession>A0A5J5FT27</accession>
<dbReference type="EMBL" id="VYKJ01000014">
    <property type="protein sequence ID" value="KAA8996385.1"/>
    <property type="molecule type" value="Genomic_DNA"/>
</dbReference>
<dbReference type="InterPro" id="IPR025983">
    <property type="entry name" value="Cys_rich_CPCC"/>
</dbReference>
<reference evidence="2 3" key="1">
    <citation type="submission" date="2019-09" db="EMBL/GenBank/DDBJ databases">
        <authorList>
            <person name="Li Y."/>
        </authorList>
    </citation>
    <scope>NUCLEOTIDE SEQUENCE [LARGE SCALE GENOMIC DNA]</scope>
    <source>
        <strain evidence="2 3">L3-3HA</strain>
    </source>
</reference>
<evidence type="ECO:0000313" key="2">
    <source>
        <dbReference type="EMBL" id="KAA8996385.1"/>
    </source>
</evidence>
<dbReference type="Proteomes" id="UP000335415">
    <property type="component" value="Unassembled WGS sequence"/>
</dbReference>
<gene>
    <name evidence="2" type="ORF">FJU30_21575</name>
</gene>
<feature type="domain" description="Cysteine-rich CPCC" evidence="1">
    <location>
        <begin position="6"/>
        <end position="60"/>
    </location>
</feature>
<sequence>MADDDYPCPCCGARVFAELGEYFICPDCNWEDDPLQSREPAYAGGANRMSLNEARDAFRQGKPVV</sequence>
<keyword evidence="3" id="KW-1185">Reference proteome</keyword>
<dbReference type="AlphaFoldDB" id="A0A5J5FT27"/>
<name>A0A5J5FT27_9GAMM</name>
<evidence type="ECO:0000313" key="3">
    <source>
        <dbReference type="Proteomes" id="UP000335415"/>
    </source>
</evidence>
<protein>
    <recommendedName>
        <fullName evidence="1">Cysteine-rich CPCC domain-containing protein</fullName>
    </recommendedName>
</protein>
<dbReference type="Pfam" id="PF14206">
    <property type="entry name" value="Cys_rich_CPCC"/>
    <property type="match status" value="1"/>
</dbReference>
<evidence type="ECO:0000259" key="1">
    <source>
        <dbReference type="Pfam" id="PF14206"/>
    </source>
</evidence>
<comment type="caution">
    <text evidence="2">The sequence shown here is derived from an EMBL/GenBank/DDBJ whole genome shotgun (WGS) entry which is preliminary data.</text>
</comment>